<comment type="caution">
    <text evidence="2">The sequence shown here is derived from an EMBL/GenBank/DDBJ whole genome shotgun (WGS) entry which is preliminary data.</text>
</comment>
<protein>
    <submittedName>
        <fullName evidence="2">Uncharacterized protein</fullName>
    </submittedName>
</protein>
<evidence type="ECO:0000313" key="2">
    <source>
        <dbReference type="EMBL" id="TKR59387.1"/>
    </source>
</evidence>
<dbReference type="EMBL" id="AZBU02000012">
    <property type="protein sequence ID" value="TKR59387.1"/>
    <property type="molecule type" value="Genomic_DNA"/>
</dbReference>
<evidence type="ECO:0000256" key="1">
    <source>
        <dbReference type="SAM" id="MobiDB-lite"/>
    </source>
</evidence>
<proteinExistence type="predicted"/>
<accession>A0A4U5LTI4</accession>
<feature type="compositionally biased region" description="Basic residues" evidence="1">
    <location>
        <begin position="96"/>
        <end position="105"/>
    </location>
</feature>
<organism evidence="2 3">
    <name type="scientific">Steinernema carpocapsae</name>
    <name type="common">Entomopathogenic nematode</name>
    <dbReference type="NCBI Taxonomy" id="34508"/>
    <lineage>
        <taxon>Eukaryota</taxon>
        <taxon>Metazoa</taxon>
        <taxon>Ecdysozoa</taxon>
        <taxon>Nematoda</taxon>
        <taxon>Chromadorea</taxon>
        <taxon>Rhabditida</taxon>
        <taxon>Tylenchina</taxon>
        <taxon>Panagrolaimomorpha</taxon>
        <taxon>Strongyloidoidea</taxon>
        <taxon>Steinernematidae</taxon>
        <taxon>Steinernema</taxon>
    </lineage>
</organism>
<sequence length="117" mass="13628">MRIQELSLPHRKRQGRPLVGGEKQKTFEHFVKDPKTFHQAQYNEHVKIDADVNAYYESLKKDFEEISGRVRKMGRTKMTQKAFDAECKIVRTQMKAVHKKHRTSVSRRIASSNASAN</sequence>
<feature type="region of interest" description="Disordered" evidence="1">
    <location>
        <begin position="94"/>
        <end position="117"/>
    </location>
</feature>
<dbReference type="AlphaFoldDB" id="A0A4U5LTI4"/>
<keyword evidence="3" id="KW-1185">Reference proteome</keyword>
<evidence type="ECO:0000313" key="3">
    <source>
        <dbReference type="Proteomes" id="UP000298663"/>
    </source>
</evidence>
<dbReference type="Proteomes" id="UP000298663">
    <property type="component" value="Unassembled WGS sequence"/>
</dbReference>
<name>A0A4U5LTI4_STECR</name>
<reference evidence="2 3" key="1">
    <citation type="journal article" date="2015" name="Genome Biol.">
        <title>Comparative genomics of Steinernema reveals deeply conserved gene regulatory networks.</title>
        <authorList>
            <person name="Dillman A.R."/>
            <person name="Macchietto M."/>
            <person name="Porter C.F."/>
            <person name="Rogers A."/>
            <person name="Williams B."/>
            <person name="Antoshechkin I."/>
            <person name="Lee M.M."/>
            <person name="Goodwin Z."/>
            <person name="Lu X."/>
            <person name="Lewis E.E."/>
            <person name="Goodrich-Blair H."/>
            <person name="Stock S.P."/>
            <person name="Adams B.J."/>
            <person name="Sternberg P.W."/>
            <person name="Mortazavi A."/>
        </authorList>
    </citation>
    <scope>NUCLEOTIDE SEQUENCE [LARGE SCALE GENOMIC DNA]</scope>
    <source>
        <strain evidence="2 3">ALL</strain>
    </source>
</reference>
<reference evidence="2 3" key="2">
    <citation type="journal article" date="2019" name="G3 (Bethesda)">
        <title>Hybrid Assembly of the Genome of the Entomopathogenic Nematode Steinernema carpocapsae Identifies the X-Chromosome.</title>
        <authorList>
            <person name="Serra L."/>
            <person name="Macchietto M."/>
            <person name="Macias-Munoz A."/>
            <person name="McGill C.J."/>
            <person name="Rodriguez I.M."/>
            <person name="Rodriguez B."/>
            <person name="Murad R."/>
            <person name="Mortazavi A."/>
        </authorList>
    </citation>
    <scope>NUCLEOTIDE SEQUENCE [LARGE SCALE GENOMIC DNA]</scope>
    <source>
        <strain evidence="2 3">ALL</strain>
    </source>
</reference>
<gene>
    <name evidence="2" type="ORF">L596_029065</name>
</gene>